<dbReference type="Gene3D" id="3.40.980.10">
    <property type="entry name" value="MoaB/Mog-like domain"/>
    <property type="match status" value="1"/>
</dbReference>
<dbReference type="SMART" id="SM00852">
    <property type="entry name" value="MoCF_biosynth"/>
    <property type="match status" value="1"/>
</dbReference>
<evidence type="ECO:0000313" key="8">
    <source>
        <dbReference type="EMBL" id="NMN99611.1"/>
    </source>
</evidence>
<dbReference type="PIRSF" id="PIRSF036594">
    <property type="entry name" value="MoaC_MogA"/>
    <property type="match status" value="1"/>
</dbReference>
<name>A0A848KN22_9ACTN</name>
<comment type="function">
    <text evidence="6">Catalyzes the conversion of (8S)-3',8-cyclo-7,8-dihydroguanosine 5'-triphosphate to cyclic pyranopterin monophosphate (cPMP).</text>
</comment>
<dbReference type="InterPro" id="IPR023045">
    <property type="entry name" value="MoaC"/>
</dbReference>
<feature type="active site" evidence="6">
    <location>
        <position position="136"/>
    </location>
</feature>
<reference evidence="8 9" key="1">
    <citation type="submission" date="2020-04" db="EMBL/GenBank/DDBJ databases">
        <title>Gordonia sp. nov. TBRC 11910.</title>
        <authorList>
            <person name="Suriyachadkun C."/>
        </authorList>
    </citation>
    <scope>NUCLEOTIDE SEQUENCE [LARGE SCALE GENOMIC DNA]</scope>
    <source>
        <strain evidence="8 9">TBRC 11910</strain>
    </source>
</reference>
<dbReference type="SUPFAM" id="SSF53218">
    <property type="entry name" value="Molybdenum cofactor biosynthesis proteins"/>
    <property type="match status" value="1"/>
</dbReference>
<evidence type="ECO:0000313" key="9">
    <source>
        <dbReference type="Proteomes" id="UP000550729"/>
    </source>
</evidence>
<dbReference type="AlphaFoldDB" id="A0A848KN22"/>
<comment type="caution">
    <text evidence="8">The sequence shown here is derived from an EMBL/GenBank/DDBJ whole genome shotgun (WGS) entry which is preliminary data.</text>
</comment>
<dbReference type="SUPFAM" id="SSF55040">
    <property type="entry name" value="Molybdenum cofactor biosynthesis protein C, MoaC"/>
    <property type="match status" value="1"/>
</dbReference>
<evidence type="ECO:0000256" key="1">
    <source>
        <dbReference type="ARBA" id="ARBA00001637"/>
    </source>
</evidence>
<dbReference type="EC" id="4.6.1.17" evidence="3 6"/>
<dbReference type="PANTHER" id="PTHR43764">
    <property type="entry name" value="MOLYBDENUM COFACTOR BIOSYNTHESIS"/>
    <property type="match status" value="1"/>
</dbReference>
<dbReference type="PROSITE" id="PS01078">
    <property type="entry name" value="MOCF_BIOSYNTHESIS_1"/>
    <property type="match status" value="1"/>
</dbReference>
<dbReference type="InterPro" id="IPR012247">
    <property type="entry name" value="MoaC_MogA"/>
</dbReference>
<dbReference type="InterPro" id="IPR002820">
    <property type="entry name" value="Mopterin_CF_biosynth-C_dom"/>
</dbReference>
<sequence>MAADPVDPAASTTLSHVAADGSAHMVDVSAKEVTDRTATARGVFRTTPHVISLISSGAHAKGDVLAVARIAGIMGAKRTSDLIPLCHQLPLNAVDVNFELTADTVVVTATASTTGRTGVEMEALTAVSVAGLTLHDMVKAVDPAASMTDVALWAKDGGRRGEWRREESSVDTASGVAPGTVDIHPGRRALVLVSSTRIATGERSDATGPVLRDWLSGKGFDVEEPIICADADIAAGVRDALARHPALLITTGGTGPTSDDHTPEATAPHLTTELPGIAEAMRETGRASTPYSSLSRGLAGFAGRTLVVNLPGSKGGVKDGIAVLDPLISHLFHLADGGGH</sequence>
<dbReference type="HAMAP" id="MF_01224_B">
    <property type="entry name" value="MoaC_B"/>
    <property type="match status" value="1"/>
</dbReference>
<dbReference type="Proteomes" id="UP000550729">
    <property type="component" value="Unassembled WGS sequence"/>
</dbReference>
<dbReference type="GO" id="GO:0061799">
    <property type="term" value="F:cyclic pyranopterin monophosphate synthase activity"/>
    <property type="evidence" value="ECO:0007669"/>
    <property type="project" value="UniProtKB-UniRule"/>
</dbReference>
<dbReference type="NCBIfam" id="NF002947">
    <property type="entry name" value="PRK03604.1"/>
    <property type="match status" value="1"/>
</dbReference>
<keyword evidence="9" id="KW-1185">Reference proteome</keyword>
<gene>
    <name evidence="6" type="primary">moaC</name>
    <name evidence="8" type="ORF">HH308_00060</name>
</gene>
<accession>A0A848KN22</accession>
<evidence type="ECO:0000256" key="2">
    <source>
        <dbReference type="ARBA" id="ARBA00005046"/>
    </source>
</evidence>
<dbReference type="NCBIfam" id="TIGR00581">
    <property type="entry name" value="moaC"/>
    <property type="match status" value="1"/>
</dbReference>
<comment type="catalytic activity">
    <reaction evidence="1 6">
        <text>(8S)-3',8-cyclo-7,8-dihydroguanosine 5'-triphosphate = cyclic pyranopterin phosphate + diphosphate</text>
        <dbReference type="Rhea" id="RHEA:49580"/>
        <dbReference type="ChEBI" id="CHEBI:33019"/>
        <dbReference type="ChEBI" id="CHEBI:59648"/>
        <dbReference type="ChEBI" id="CHEBI:131766"/>
        <dbReference type="EC" id="4.6.1.17"/>
    </reaction>
</comment>
<proteinExistence type="inferred from homology"/>
<dbReference type="InterPro" id="IPR036522">
    <property type="entry name" value="MoaC_sf"/>
</dbReference>
<evidence type="ECO:0000256" key="5">
    <source>
        <dbReference type="ARBA" id="ARBA00023239"/>
    </source>
</evidence>
<dbReference type="GO" id="GO:0006777">
    <property type="term" value="P:Mo-molybdopterin cofactor biosynthetic process"/>
    <property type="evidence" value="ECO:0007669"/>
    <property type="project" value="UniProtKB-UniRule"/>
</dbReference>
<dbReference type="InterPro" id="IPR047594">
    <property type="entry name" value="MoaC_bact/euk"/>
</dbReference>
<dbReference type="Pfam" id="PF00994">
    <property type="entry name" value="MoCF_biosynth"/>
    <property type="match status" value="1"/>
</dbReference>
<dbReference type="CDD" id="cd00886">
    <property type="entry name" value="MogA_MoaB"/>
    <property type="match status" value="1"/>
</dbReference>
<dbReference type="NCBIfam" id="NF006870">
    <property type="entry name" value="PRK09364.1"/>
    <property type="match status" value="1"/>
</dbReference>
<dbReference type="InterPro" id="IPR036425">
    <property type="entry name" value="MoaB/Mog-like_dom_sf"/>
</dbReference>
<evidence type="ECO:0000256" key="4">
    <source>
        <dbReference type="ARBA" id="ARBA00023150"/>
    </source>
</evidence>
<dbReference type="InterPro" id="IPR001453">
    <property type="entry name" value="MoaB/Mog_dom"/>
</dbReference>
<keyword evidence="4 6" id="KW-0501">Molybdenum cofactor biosynthesis</keyword>
<dbReference type="InterPro" id="IPR051920">
    <property type="entry name" value="MPT_Adenylyltrnsfr/MoaC-Rel"/>
</dbReference>
<evidence type="ECO:0000256" key="3">
    <source>
        <dbReference type="ARBA" id="ARBA00012575"/>
    </source>
</evidence>
<evidence type="ECO:0000259" key="7">
    <source>
        <dbReference type="SMART" id="SM00852"/>
    </source>
</evidence>
<dbReference type="InterPro" id="IPR008284">
    <property type="entry name" value="MoCF_biosynth_CS"/>
</dbReference>
<dbReference type="RefSeq" id="WP_170192136.1">
    <property type="nucleotide sequence ID" value="NZ_JABBNB010000001.1"/>
</dbReference>
<evidence type="ECO:0000256" key="6">
    <source>
        <dbReference type="HAMAP-Rule" id="MF_01224"/>
    </source>
</evidence>
<organism evidence="8 9">
    <name type="scientific">Gordonia asplenii</name>
    <dbReference type="NCBI Taxonomy" id="2725283"/>
    <lineage>
        <taxon>Bacteria</taxon>
        <taxon>Bacillati</taxon>
        <taxon>Actinomycetota</taxon>
        <taxon>Actinomycetes</taxon>
        <taxon>Mycobacteriales</taxon>
        <taxon>Gordoniaceae</taxon>
        <taxon>Gordonia</taxon>
    </lineage>
</organism>
<dbReference type="Pfam" id="PF01967">
    <property type="entry name" value="MoaC"/>
    <property type="match status" value="1"/>
</dbReference>
<comment type="subunit">
    <text evidence="6">Homohexamer; trimer of dimers.</text>
</comment>
<keyword evidence="5 6" id="KW-0456">Lyase</keyword>
<comment type="similarity">
    <text evidence="6">Belongs to the MoaC family.</text>
</comment>
<dbReference type="CDD" id="cd01420">
    <property type="entry name" value="MoaC_PE"/>
    <property type="match status" value="1"/>
</dbReference>
<dbReference type="Gene3D" id="3.30.70.640">
    <property type="entry name" value="Molybdopterin cofactor biosynthesis C (MoaC) domain"/>
    <property type="match status" value="1"/>
</dbReference>
<comment type="pathway">
    <text evidence="2 6">Cofactor biosynthesis; molybdopterin biosynthesis.</text>
</comment>
<dbReference type="PANTHER" id="PTHR43764:SF1">
    <property type="entry name" value="MOLYBDOPTERIN MOLYBDOTRANSFERASE"/>
    <property type="match status" value="1"/>
</dbReference>
<dbReference type="UniPathway" id="UPA00344"/>
<protein>
    <recommendedName>
        <fullName evidence="3 6">Cyclic pyranopterin monophosphate synthase</fullName>
        <ecNumber evidence="3 6">4.6.1.17</ecNumber>
    </recommendedName>
    <alternativeName>
        <fullName evidence="6">Molybdenum cofactor biosynthesis protein C</fullName>
    </alternativeName>
</protein>
<dbReference type="EMBL" id="JABBNB010000001">
    <property type="protein sequence ID" value="NMN99611.1"/>
    <property type="molecule type" value="Genomic_DNA"/>
</dbReference>
<feature type="binding site" evidence="6">
    <location>
        <begin position="121"/>
        <end position="122"/>
    </location>
    <ligand>
        <name>substrate</name>
    </ligand>
</feature>
<feature type="binding site" evidence="6">
    <location>
        <begin position="85"/>
        <end position="87"/>
    </location>
    <ligand>
        <name>substrate</name>
    </ligand>
</feature>
<feature type="domain" description="MoaB/Mog" evidence="7">
    <location>
        <begin position="190"/>
        <end position="331"/>
    </location>
</feature>